<feature type="short sequence motif" description="Q motif" evidence="8">
    <location>
        <begin position="288"/>
        <end position="316"/>
    </location>
</feature>
<name>B4K968_DROMO</name>
<evidence type="ECO:0000256" key="9">
    <source>
        <dbReference type="RuleBase" id="RU000492"/>
    </source>
</evidence>
<dbReference type="InterPro" id="IPR004087">
    <property type="entry name" value="KH_dom"/>
</dbReference>
<evidence type="ECO:0000256" key="7">
    <source>
        <dbReference type="PROSITE-ProRule" id="PRU00117"/>
    </source>
</evidence>
<evidence type="ECO:0000256" key="3">
    <source>
        <dbReference type="ARBA" id="ARBA00022801"/>
    </source>
</evidence>
<dbReference type="FunCoup" id="B4K968">
    <property type="interactions" value="220"/>
</dbReference>
<evidence type="ECO:0000256" key="6">
    <source>
        <dbReference type="ARBA" id="ARBA00047984"/>
    </source>
</evidence>
<dbReference type="PROSITE" id="PS50084">
    <property type="entry name" value="KH_TYPE_1"/>
    <property type="match status" value="1"/>
</dbReference>
<dbReference type="PROSITE" id="PS00039">
    <property type="entry name" value="DEAD_ATP_HELICASE"/>
    <property type="match status" value="1"/>
</dbReference>
<dbReference type="PROSITE" id="PS51195">
    <property type="entry name" value="Q_MOTIF"/>
    <property type="match status" value="1"/>
</dbReference>
<feature type="compositionally biased region" description="Acidic residues" evidence="10">
    <location>
        <begin position="1"/>
        <end position="10"/>
    </location>
</feature>
<evidence type="ECO:0000256" key="2">
    <source>
        <dbReference type="ARBA" id="ARBA00022741"/>
    </source>
</evidence>
<dbReference type="InterPro" id="IPR027417">
    <property type="entry name" value="P-loop_NTPase"/>
</dbReference>
<feature type="compositionally biased region" description="Basic and acidic residues" evidence="10">
    <location>
        <begin position="44"/>
        <end position="60"/>
    </location>
</feature>
<feature type="region of interest" description="Disordered" evidence="10">
    <location>
        <begin position="675"/>
        <end position="702"/>
    </location>
</feature>
<dbReference type="CDD" id="cd00105">
    <property type="entry name" value="KH-I"/>
    <property type="match status" value="1"/>
</dbReference>
<dbReference type="InterPro" id="IPR014001">
    <property type="entry name" value="Helicase_ATP-bd"/>
</dbReference>
<dbReference type="EMBL" id="CH933806">
    <property type="protein sequence ID" value="EDW14481.1"/>
    <property type="molecule type" value="Genomic_DNA"/>
</dbReference>
<dbReference type="PANTHER" id="PTHR47958">
    <property type="entry name" value="ATP-DEPENDENT RNA HELICASE DBP3"/>
    <property type="match status" value="1"/>
</dbReference>
<dbReference type="Pfam" id="PF00270">
    <property type="entry name" value="DEAD"/>
    <property type="match status" value="1"/>
</dbReference>
<feature type="compositionally biased region" description="Gly residues" evidence="10">
    <location>
        <begin position="682"/>
        <end position="695"/>
    </location>
</feature>
<keyword evidence="3 9" id="KW-0378">Hydrolase</keyword>
<dbReference type="GO" id="GO:0003724">
    <property type="term" value="F:RNA helicase activity"/>
    <property type="evidence" value="ECO:0007669"/>
    <property type="project" value="UniProtKB-EC"/>
</dbReference>
<dbReference type="EC" id="3.6.4.13" evidence="1"/>
<protein>
    <recommendedName>
        <fullName evidence="1">RNA helicase</fullName>
        <ecNumber evidence="1">3.6.4.13</ecNumber>
    </recommendedName>
</protein>
<feature type="domain" description="Helicase C-terminal" evidence="12">
    <location>
        <begin position="506"/>
        <end position="668"/>
    </location>
</feature>
<dbReference type="SUPFAM" id="SSF54791">
    <property type="entry name" value="Eukaryotic type KH-domain (KH-domain type I)"/>
    <property type="match status" value="1"/>
</dbReference>
<gene>
    <name evidence="14" type="primary">Dmoj\GI23306</name>
    <name evidence="14" type="ORF">Dmoj_GI23306</name>
</gene>
<dbReference type="InterPro" id="IPR011545">
    <property type="entry name" value="DEAD/DEAH_box_helicase_dom"/>
</dbReference>
<dbReference type="InterPro" id="IPR036612">
    <property type="entry name" value="KH_dom_type_1_sf"/>
</dbReference>
<dbReference type="SUPFAM" id="SSF52540">
    <property type="entry name" value="P-loop containing nucleoside triphosphate hydrolases"/>
    <property type="match status" value="1"/>
</dbReference>
<dbReference type="InterPro" id="IPR000629">
    <property type="entry name" value="RNA-helicase_DEAD-box_CS"/>
</dbReference>
<dbReference type="PROSITE" id="PS51194">
    <property type="entry name" value="HELICASE_CTER"/>
    <property type="match status" value="1"/>
</dbReference>
<dbReference type="InterPro" id="IPR014014">
    <property type="entry name" value="RNA_helicase_DEAD_Q_motif"/>
</dbReference>
<dbReference type="InterPro" id="IPR001650">
    <property type="entry name" value="Helicase_C-like"/>
</dbReference>
<dbReference type="CDD" id="cd18787">
    <property type="entry name" value="SF2_C_DEAD"/>
    <property type="match status" value="1"/>
</dbReference>
<evidence type="ECO:0000256" key="4">
    <source>
        <dbReference type="ARBA" id="ARBA00022806"/>
    </source>
</evidence>
<feature type="compositionally biased region" description="Polar residues" evidence="10">
    <location>
        <begin position="130"/>
        <end position="145"/>
    </location>
</feature>
<keyword evidence="7" id="KW-0694">RNA-binding</keyword>
<dbReference type="FunFam" id="3.40.50.300:FF:000008">
    <property type="entry name" value="ATP-dependent RNA helicase RhlB"/>
    <property type="match status" value="1"/>
</dbReference>
<dbReference type="SMR" id="B4K968"/>
<reference evidence="14 15" key="1">
    <citation type="journal article" date="2007" name="Nature">
        <title>Evolution of genes and genomes on the Drosophila phylogeny.</title>
        <authorList>
            <consortium name="Drosophila 12 Genomes Consortium"/>
            <person name="Clark A.G."/>
            <person name="Eisen M.B."/>
            <person name="Smith D.R."/>
            <person name="Bergman C.M."/>
            <person name="Oliver B."/>
            <person name="Markow T.A."/>
            <person name="Kaufman T.C."/>
            <person name="Kellis M."/>
            <person name="Gelbart W."/>
            <person name="Iyer V.N."/>
            <person name="Pollard D.A."/>
            <person name="Sackton T.B."/>
            <person name="Larracuente A.M."/>
            <person name="Singh N.D."/>
            <person name="Abad J.P."/>
            <person name="Abt D.N."/>
            <person name="Adryan B."/>
            <person name="Aguade M."/>
            <person name="Akashi H."/>
            <person name="Anderson W.W."/>
            <person name="Aquadro C.F."/>
            <person name="Ardell D.H."/>
            <person name="Arguello R."/>
            <person name="Artieri C.G."/>
            <person name="Barbash D.A."/>
            <person name="Barker D."/>
            <person name="Barsanti P."/>
            <person name="Batterham P."/>
            <person name="Batzoglou S."/>
            <person name="Begun D."/>
            <person name="Bhutkar A."/>
            <person name="Blanco E."/>
            <person name="Bosak S.A."/>
            <person name="Bradley R.K."/>
            <person name="Brand A.D."/>
            <person name="Brent M.R."/>
            <person name="Brooks A.N."/>
            <person name="Brown R.H."/>
            <person name="Butlin R.K."/>
            <person name="Caggese C."/>
            <person name="Calvi B.R."/>
            <person name="Bernardo de Carvalho A."/>
            <person name="Caspi A."/>
            <person name="Castrezana S."/>
            <person name="Celniker S.E."/>
            <person name="Chang J.L."/>
            <person name="Chapple C."/>
            <person name="Chatterji S."/>
            <person name="Chinwalla A."/>
            <person name="Civetta A."/>
            <person name="Clifton S.W."/>
            <person name="Comeron J.M."/>
            <person name="Costello J.C."/>
            <person name="Coyne J.A."/>
            <person name="Daub J."/>
            <person name="David R.G."/>
            <person name="Delcher A.L."/>
            <person name="Delehaunty K."/>
            <person name="Do C.B."/>
            <person name="Ebling H."/>
            <person name="Edwards K."/>
            <person name="Eickbush T."/>
            <person name="Evans J.D."/>
            <person name="Filipski A."/>
            <person name="Findeiss S."/>
            <person name="Freyhult E."/>
            <person name="Fulton L."/>
            <person name="Fulton R."/>
            <person name="Garcia A.C."/>
            <person name="Gardiner A."/>
            <person name="Garfield D.A."/>
            <person name="Garvin B.E."/>
            <person name="Gibson G."/>
            <person name="Gilbert D."/>
            <person name="Gnerre S."/>
            <person name="Godfrey J."/>
            <person name="Good R."/>
            <person name="Gotea V."/>
            <person name="Gravely B."/>
            <person name="Greenberg A.J."/>
            <person name="Griffiths-Jones S."/>
            <person name="Gross S."/>
            <person name="Guigo R."/>
            <person name="Gustafson E.A."/>
            <person name="Haerty W."/>
            <person name="Hahn M.W."/>
            <person name="Halligan D.L."/>
            <person name="Halpern A.L."/>
            <person name="Halter G.M."/>
            <person name="Han M.V."/>
            <person name="Heger A."/>
            <person name="Hillier L."/>
            <person name="Hinrichs A.S."/>
            <person name="Holmes I."/>
            <person name="Hoskins R.A."/>
            <person name="Hubisz M.J."/>
            <person name="Hultmark D."/>
            <person name="Huntley M.A."/>
            <person name="Jaffe D.B."/>
            <person name="Jagadeeshan S."/>
            <person name="Jeck W.R."/>
            <person name="Johnson J."/>
            <person name="Jones C.D."/>
            <person name="Jordan W.C."/>
            <person name="Karpen G.H."/>
            <person name="Kataoka E."/>
            <person name="Keightley P.D."/>
            <person name="Kheradpour P."/>
            <person name="Kirkness E.F."/>
            <person name="Koerich L.B."/>
            <person name="Kristiansen K."/>
            <person name="Kudrna D."/>
            <person name="Kulathinal R.J."/>
            <person name="Kumar S."/>
            <person name="Kwok R."/>
            <person name="Lander E."/>
            <person name="Langley C.H."/>
            <person name="Lapoint R."/>
            <person name="Lazzaro B.P."/>
            <person name="Lee S.J."/>
            <person name="Levesque L."/>
            <person name="Li R."/>
            <person name="Lin C.F."/>
            <person name="Lin M.F."/>
            <person name="Lindblad-Toh K."/>
            <person name="Llopart A."/>
            <person name="Long M."/>
            <person name="Low L."/>
            <person name="Lozovsky E."/>
            <person name="Lu J."/>
            <person name="Luo M."/>
            <person name="Machado C.A."/>
            <person name="Makalowski W."/>
            <person name="Marzo M."/>
            <person name="Matsuda M."/>
            <person name="Matzkin L."/>
            <person name="McAllister B."/>
            <person name="McBride C.S."/>
            <person name="McKernan B."/>
            <person name="McKernan K."/>
            <person name="Mendez-Lago M."/>
            <person name="Minx P."/>
            <person name="Mollenhauer M.U."/>
            <person name="Montooth K."/>
            <person name="Mount S.M."/>
            <person name="Mu X."/>
            <person name="Myers E."/>
            <person name="Negre B."/>
            <person name="Newfeld S."/>
            <person name="Nielsen R."/>
            <person name="Noor M.A."/>
            <person name="O'Grady P."/>
            <person name="Pachter L."/>
            <person name="Papaceit M."/>
            <person name="Parisi M.J."/>
            <person name="Parisi M."/>
            <person name="Parts L."/>
            <person name="Pedersen J.S."/>
            <person name="Pesole G."/>
            <person name="Phillippy A.M."/>
            <person name="Ponting C.P."/>
            <person name="Pop M."/>
            <person name="Porcelli D."/>
            <person name="Powell J.R."/>
            <person name="Prohaska S."/>
            <person name="Pruitt K."/>
            <person name="Puig M."/>
            <person name="Quesneville H."/>
            <person name="Ram K.R."/>
            <person name="Rand D."/>
            <person name="Rasmussen M.D."/>
            <person name="Reed L.K."/>
            <person name="Reenan R."/>
            <person name="Reily A."/>
            <person name="Remington K.A."/>
            <person name="Rieger T.T."/>
            <person name="Ritchie M.G."/>
            <person name="Robin C."/>
            <person name="Rogers Y.H."/>
            <person name="Rohde C."/>
            <person name="Rozas J."/>
            <person name="Rubenfield M.J."/>
            <person name="Ruiz A."/>
            <person name="Russo S."/>
            <person name="Salzberg S.L."/>
            <person name="Sanchez-Gracia A."/>
            <person name="Saranga D.J."/>
            <person name="Sato H."/>
            <person name="Schaeffer S.W."/>
            <person name="Schatz M.C."/>
            <person name="Schlenke T."/>
            <person name="Schwartz R."/>
            <person name="Segarra C."/>
            <person name="Singh R.S."/>
            <person name="Sirot L."/>
            <person name="Sirota M."/>
            <person name="Sisneros N.B."/>
            <person name="Smith C.D."/>
            <person name="Smith T.F."/>
            <person name="Spieth J."/>
            <person name="Stage D.E."/>
            <person name="Stark A."/>
            <person name="Stephan W."/>
            <person name="Strausberg R.L."/>
            <person name="Strempel S."/>
            <person name="Sturgill D."/>
            <person name="Sutton G."/>
            <person name="Sutton G.G."/>
            <person name="Tao W."/>
            <person name="Teichmann S."/>
            <person name="Tobari Y.N."/>
            <person name="Tomimura Y."/>
            <person name="Tsolas J.M."/>
            <person name="Valente V.L."/>
            <person name="Venter E."/>
            <person name="Venter J.C."/>
            <person name="Vicario S."/>
            <person name="Vieira F.G."/>
            <person name="Vilella A.J."/>
            <person name="Villasante A."/>
            <person name="Walenz B."/>
            <person name="Wang J."/>
            <person name="Wasserman M."/>
            <person name="Watts T."/>
            <person name="Wilson D."/>
            <person name="Wilson R.K."/>
            <person name="Wing R.A."/>
            <person name="Wolfner M.F."/>
            <person name="Wong A."/>
            <person name="Wong G.K."/>
            <person name="Wu C.I."/>
            <person name="Wu G."/>
            <person name="Yamamoto D."/>
            <person name="Yang H.P."/>
            <person name="Yang S.P."/>
            <person name="Yorke J.A."/>
            <person name="Yoshida K."/>
            <person name="Zdobnov E."/>
            <person name="Zhang P."/>
            <person name="Zhang Y."/>
            <person name="Zimin A.V."/>
            <person name="Baldwin J."/>
            <person name="Abdouelleil A."/>
            <person name="Abdulkadir J."/>
            <person name="Abebe A."/>
            <person name="Abera B."/>
            <person name="Abreu J."/>
            <person name="Acer S.C."/>
            <person name="Aftuck L."/>
            <person name="Alexander A."/>
            <person name="An P."/>
            <person name="Anderson E."/>
            <person name="Anderson S."/>
            <person name="Arachi H."/>
            <person name="Azer M."/>
            <person name="Bachantsang P."/>
            <person name="Barry A."/>
            <person name="Bayul T."/>
            <person name="Berlin A."/>
            <person name="Bessette D."/>
            <person name="Bloom T."/>
            <person name="Blye J."/>
            <person name="Boguslavskiy L."/>
            <person name="Bonnet C."/>
            <person name="Boukhgalter B."/>
            <person name="Bourzgui I."/>
            <person name="Brown A."/>
            <person name="Cahill P."/>
            <person name="Channer S."/>
            <person name="Cheshatsang Y."/>
            <person name="Chuda L."/>
            <person name="Citroen M."/>
            <person name="Collymore A."/>
            <person name="Cooke P."/>
            <person name="Costello M."/>
            <person name="D'Aco K."/>
            <person name="Daza R."/>
            <person name="De Haan G."/>
            <person name="DeGray S."/>
            <person name="DeMaso C."/>
            <person name="Dhargay N."/>
            <person name="Dooley K."/>
            <person name="Dooley E."/>
            <person name="Doricent M."/>
            <person name="Dorje P."/>
            <person name="Dorjee K."/>
            <person name="Dupes A."/>
            <person name="Elong R."/>
            <person name="Falk J."/>
            <person name="Farina A."/>
            <person name="Faro S."/>
            <person name="Ferguson D."/>
            <person name="Fisher S."/>
            <person name="Foley C.D."/>
            <person name="Franke A."/>
            <person name="Friedrich D."/>
            <person name="Gadbois L."/>
            <person name="Gearin G."/>
            <person name="Gearin C.R."/>
            <person name="Giannoukos G."/>
            <person name="Goode T."/>
            <person name="Graham J."/>
            <person name="Grandbois E."/>
            <person name="Grewal S."/>
            <person name="Gyaltsen K."/>
            <person name="Hafez N."/>
            <person name="Hagos B."/>
            <person name="Hall J."/>
            <person name="Henson C."/>
            <person name="Hollinger A."/>
            <person name="Honan T."/>
            <person name="Huard M.D."/>
            <person name="Hughes L."/>
            <person name="Hurhula B."/>
            <person name="Husby M.E."/>
            <person name="Kamat A."/>
            <person name="Kanga B."/>
            <person name="Kashin S."/>
            <person name="Khazanovich D."/>
            <person name="Kisner P."/>
            <person name="Lance K."/>
            <person name="Lara M."/>
            <person name="Lee W."/>
            <person name="Lennon N."/>
            <person name="Letendre F."/>
            <person name="LeVine R."/>
            <person name="Lipovsky A."/>
            <person name="Liu X."/>
            <person name="Liu J."/>
            <person name="Liu S."/>
            <person name="Lokyitsang T."/>
            <person name="Lokyitsang Y."/>
            <person name="Lubonja R."/>
            <person name="Lui A."/>
            <person name="MacDonald P."/>
            <person name="Magnisalis V."/>
            <person name="Maru K."/>
            <person name="Matthews C."/>
            <person name="McCusker W."/>
            <person name="McDonough S."/>
            <person name="Mehta T."/>
            <person name="Meldrim J."/>
            <person name="Meneus L."/>
            <person name="Mihai O."/>
            <person name="Mihalev A."/>
            <person name="Mihova T."/>
            <person name="Mittelman R."/>
            <person name="Mlenga V."/>
            <person name="Montmayeur A."/>
            <person name="Mulrain L."/>
            <person name="Navidi A."/>
            <person name="Naylor J."/>
            <person name="Negash T."/>
            <person name="Nguyen T."/>
            <person name="Nguyen N."/>
            <person name="Nicol R."/>
            <person name="Norbu C."/>
            <person name="Norbu N."/>
            <person name="Novod N."/>
            <person name="O'Neill B."/>
            <person name="Osman S."/>
            <person name="Markiewicz E."/>
            <person name="Oyono O.L."/>
            <person name="Patti C."/>
            <person name="Phunkhang P."/>
            <person name="Pierre F."/>
            <person name="Priest M."/>
            <person name="Raghuraman S."/>
            <person name="Rege F."/>
            <person name="Reyes R."/>
            <person name="Rise C."/>
            <person name="Rogov P."/>
            <person name="Ross K."/>
            <person name="Ryan E."/>
            <person name="Settipalli S."/>
            <person name="Shea T."/>
            <person name="Sherpa N."/>
            <person name="Shi L."/>
            <person name="Shih D."/>
            <person name="Sparrow T."/>
            <person name="Spaulding J."/>
            <person name="Stalker J."/>
            <person name="Stange-Thomann N."/>
            <person name="Stavropoulos S."/>
            <person name="Stone C."/>
            <person name="Strader C."/>
            <person name="Tesfaye S."/>
            <person name="Thomson T."/>
            <person name="Thoulutsang Y."/>
            <person name="Thoulutsang D."/>
            <person name="Topham K."/>
            <person name="Topping I."/>
            <person name="Tsamla T."/>
            <person name="Vassiliev H."/>
            <person name="Vo A."/>
            <person name="Wangchuk T."/>
            <person name="Wangdi T."/>
            <person name="Weiand M."/>
            <person name="Wilkinson J."/>
            <person name="Wilson A."/>
            <person name="Yadav S."/>
            <person name="Young G."/>
            <person name="Yu Q."/>
            <person name="Zembek L."/>
            <person name="Zhong D."/>
            <person name="Zimmer A."/>
            <person name="Zwirko Z."/>
            <person name="Jaffe D.B."/>
            <person name="Alvarez P."/>
            <person name="Brockman W."/>
            <person name="Butler J."/>
            <person name="Chin C."/>
            <person name="Gnerre S."/>
            <person name="Grabherr M."/>
            <person name="Kleber M."/>
            <person name="Mauceli E."/>
            <person name="MacCallum I."/>
        </authorList>
    </citation>
    <scope>NUCLEOTIDE SEQUENCE [LARGE SCALE GENOMIC DNA]</scope>
    <source>
        <strain evidence="15">Tucson 15081-1352.22</strain>
    </source>
</reference>
<proteinExistence type="inferred from homology"/>
<dbReference type="eggNOG" id="KOG0336">
    <property type="taxonomic scope" value="Eukaryota"/>
</dbReference>
<feature type="domain" description="DEAD-box RNA helicase Q" evidence="13">
    <location>
        <begin position="288"/>
        <end position="316"/>
    </location>
</feature>
<dbReference type="InParanoid" id="B4K968"/>
<dbReference type="GO" id="GO:0016787">
    <property type="term" value="F:hydrolase activity"/>
    <property type="evidence" value="ECO:0007669"/>
    <property type="project" value="UniProtKB-KW"/>
</dbReference>
<keyword evidence="15" id="KW-1185">Reference proteome</keyword>
<evidence type="ECO:0000256" key="5">
    <source>
        <dbReference type="ARBA" id="ARBA00022840"/>
    </source>
</evidence>
<dbReference type="SMART" id="SM00490">
    <property type="entry name" value="HELICc"/>
    <property type="match status" value="1"/>
</dbReference>
<evidence type="ECO:0000256" key="1">
    <source>
        <dbReference type="ARBA" id="ARBA00012552"/>
    </source>
</evidence>
<keyword evidence="2 9" id="KW-0547">Nucleotide-binding</keyword>
<dbReference type="KEGG" id="dmo:Dmoj_GI23306"/>
<evidence type="ECO:0000259" key="11">
    <source>
        <dbReference type="PROSITE" id="PS51192"/>
    </source>
</evidence>
<feature type="region of interest" description="Disordered" evidence="10">
    <location>
        <begin position="130"/>
        <end position="192"/>
    </location>
</feature>
<evidence type="ECO:0000256" key="8">
    <source>
        <dbReference type="PROSITE-ProRule" id="PRU00552"/>
    </source>
</evidence>
<sequence>MSELDWDDPNYVEKPTEYAQSTYNENDDDNYSRGRRSGYGGNSKKRDREQRESYDRDNGNSRRNAKHAYSKSLKISSDMVGRVIGRGGSNITRIQQDFSVRVDIDKGRRMVTVSGSEKVNVRNALDEISRQMQSDGGGYNQTSEGGSHGRSYGQSDYGRSSGREPGRYEDRSSGRSNDRRERSSYNSYGGGQSIYDLAPSSAKADDGDLTGTIDWAALNKASEAAQAERWAKCPPLTKNFYKECPEVANLSEAEVAQLRLENNNISVSHVFEPQEGEVFAPIPNPVWKFEQCFAEYPDLLAEIQKQGFTKPSPIQSQAWPILLQGHDMIGIAQTGTGKTLAFLLPGMIHTEYQSTPRGTRGGANVLVLAPTRELALQIEMEVKKYSFRNMKAVCVYGGGSRKMQISDVERGAEIIICTPGRLNDLVQAGVINISSITYLVLDEADRMLDMGFEPQIRKVLLDIRPDRQTIMTSATWPPGVRRLAQSYMKNPIQVCVGSLDLAATHSVKQVIELLQDDKDKFHVLRKFVENMTKSDKIIVFCGRKARADDLSSDLSLSGFSTQCIHGNREQCDREQAIADIKSGLVRILIATDVASRGLDIEDISHVINYDFPRNIEEYVHRVGRTGRAGRRGTSISFVTREDWAMAKELIDILEEAQQDVPEELRRMSTRFSDMKQRRAAEGGIGGGRSFGGGRSGGHRTRY</sequence>
<comment type="similarity">
    <text evidence="9">Belongs to the DEAD box helicase family.</text>
</comment>
<dbReference type="FunFam" id="3.40.50.300:FF:000079">
    <property type="entry name" value="probable ATP-dependent RNA helicase DDX17"/>
    <property type="match status" value="1"/>
</dbReference>
<dbReference type="Proteomes" id="UP000009192">
    <property type="component" value="Unassembled WGS sequence"/>
</dbReference>
<dbReference type="GO" id="GO:0031047">
    <property type="term" value="P:regulatory ncRNA-mediated gene silencing"/>
    <property type="evidence" value="ECO:0007669"/>
    <property type="project" value="UniProtKB-ARBA"/>
</dbReference>
<evidence type="ECO:0000259" key="13">
    <source>
        <dbReference type="PROSITE" id="PS51195"/>
    </source>
</evidence>
<keyword evidence="5 9" id="KW-0067">ATP-binding</keyword>
<evidence type="ECO:0000313" key="15">
    <source>
        <dbReference type="Proteomes" id="UP000009192"/>
    </source>
</evidence>
<evidence type="ECO:0000259" key="12">
    <source>
        <dbReference type="PROSITE" id="PS51194"/>
    </source>
</evidence>
<dbReference type="GO" id="GO:0005524">
    <property type="term" value="F:ATP binding"/>
    <property type="evidence" value="ECO:0007669"/>
    <property type="project" value="UniProtKB-KW"/>
</dbReference>
<feature type="domain" description="Helicase ATP-binding" evidence="11">
    <location>
        <begin position="319"/>
        <end position="494"/>
    </location>
</feature>
<dbReference type="OMA" id="RWAKCPP"/>
<dbReference type="Pfam" id="PF00271">
    <property type="entry name" value="Helicase_C"/>
    <property type="match status" value="1"/>
</dbReference>
<accession>B4K968</accession>
<dbReference type="AlphaFoldDB" id="B4K968"/>
<feature type="region of interest" description="Disordered" evidence="10">
    <location>
        <begin position="1"/>
        <end position="73"/>
    </location>
</feature>
<dbReference type="Gene3D" id="3.40.50.300">
    <property type="entry name" value="P-loop containing nucleotide triphosphate hydrolases"/>
    <property type="match status" value="2"/>
</dbReference>
<dbReference type="PhylomeDB" id="B4K968"/>
<dbReference type="PROSITE" id="PS51192">
    <property type="entry name" value="HELICASE_ATP_BIND_1"/>
    <property type="match status" value="1"/>
</dbReference>
<dbReference type="Gene3D" id="3.30.1370.10">
    <property type="entry name" value="K Homology domain, type 1"/>
    <property type="match status" value="1"/>
</dbReference>
<feature type="compositionally biased region" description="Basic and acidic residues" evidence="10">
    <location>
        <begin position="161"/>
        <end position="183"/>
    </location>
</feature>
<dbReference type="Pfam" id="PF00013">
    <property type="entry name" value="KH_1"/>
    <property type="match status" value="1"/>
</dbReference>
<keyword evidence="4 9" id="KW-0347">Helicase</keyword>
<organism evidence="14 15">
    <name type="scientific">Drosophila mojavensis</name>
    <name type="common">Fruit fly</name>
    <dbReference type="NCBI Taxonomy" id="7230"/>
    <lineage>
        <taxon>Eukaryota</taxon>
        <taxon>Metazoa</taxon>
        <taxon>Ecdysozoa</taxon>
        <taxon>Arthropoda</taxon>
        <taxon>Hexapoda</taxon>
        <taxon>Insecta</taxon>
        <taxon>Pterygota</taxon>
        <taxon>Neoptera</taxon>
        <taxon>Endopterygota</taxon>
        <taxon>Diptera</taxon>
        <taxon>Brachycera</taxon>
        <taxon>Muscomorpha</taxon>
        <taxon>Ephydroidea</taxon>
        <taxon>Drosophilidae</taxon>
        <taxon>Drosophila</taxon>
    </lineage>
</organism>
<dbReference type="CDD" id="cd17958">
    <property type="entry name" value="DEADc_DDX43_DDX53"/>
    <property type="match status" value="1"/>
</dbReference>
<evidence type="ECO:0000313" key="14">
    <source>
        <dbReference type="EMBL" id="EDW14481.1"/>
    </source>
</evidence>
<evidence type="ECO:0000256" key="10">
    <source>
        <dbReference type="SAM" id="MobiDB-lite"/>
    </source>
</evidence>
<dbReference type="GO" id="GO:0003723">
    <property type="term" value="F:RNA binding"/>
    <property type="evidence" value="ECO:0007669"/>
    <property type="project" value="UniProtKB-UniRule"/>
</dbReference>
<dbReference type="SMART" id="SM00487">
    <property type="entry name" value="DEXDc"/>
    <property type="match status" value="1"/>
</dbReference>
<comment type="catalytic activity">
    <reaction evidence="6">
        <text>ATP + H2O = ADP + phosphate + H(+)</text>
        <dbReference type="Rhea" id="RHEA:13065"/>
        <dbReference type="ChEBI" id="CHEBI:15377"/>
        <dbReference type="ChEBI" id="CHEBI:15378"/>
        <dbReference type="ChEBI" id="CHEBI:30616"/>
        <dbReference type="ChEBI" id="CHEBI:43474"/>
        <dbReference type="ChEBI" id="CHEBI:456216"/>
        <dbReference type="EC" id="3.6.4.13"/>
    </reaction>
</comment>
<dbReference type="InterPro" id="IPR004088">
    <property type="entry name" value="KH_dom_type_1"/>
</dbReference>
<dbReference type="SMART" id="SM00322">
    <property type="entry name" value="KH"/>
    <property type="match status" value="1"/>
</dbReference>
<dbReference type="OrthoDB" id="196131at2759"/>
<dbReference type="HOGENOM" id="CLU_003041_16_8_1"/>